<dbReference type="GO" id="GO:0015174">
    <property type="term" value="F:basic amino acid transmembrane transporter activity"/>
    <property type="evidence" value="ECO:0007669"/>
    <property type="project" value="TreeGrafter"/>
</dbReference>
<feature type="compositionally biased region" description="Polar residues" evidence="5">
    <location>
        <begin position="12"/>
        <end position="24"/>
    </location>
</feature>
<keyword evidence="3 6" id="KW-1133">Transmembrane helix</keyword>
<feature type="transmembrane region" description="Helical" evidence="6">
    <location>
        <begin position="297"/>
        <end position="316"/>
    </location>
</feature>
<keyword evidence="2 6" id="KW-0812">Transmembrane</keyword>
<evidence type="ECO:0000256" key="1">
    <source>
        <dbReference type="ARBA" id="ARBA00004141"/>
    </source>
</evidence>
<proteinExistence type="predicted"/>
<feature type="transmembrane region" description="Helical" evidence="6">
    <location>
        <begin position="432"/>
        <end position="456"/>
    </location>
</feature>
<feature type="transmembrane region" description="Helical" evidence="6">
    <location>
        <begin position="468"/>
        <end position="491"/>
    </location>
</feature>
<dbReference type="Gene3D" id="1.20.1720.10">
    <property type="entry name" value="Multidrug resistance protein D"/>
    <property type="match status" value="1"/>
</dbReference>
<evidence type="ECO:0000259" key="7">
    <source>
        <dbReference type="PROSITE" id="PS50850"/>
    </source>
</evidence>
<evidence type="ECO:0000256" key="6">
    <source>
        <dbReference type="SAM" id="Phobius"/>
    </source>
</evidence>
<dbReference type="Gene3D" id="1.20.1250.20">
    <property type="entry name" value="MFS general substrate transporter like domains"/>
    <property type="match status" value="1"/>
</dbReference>
<dbReference type="Pfam" id="PF07690">
    <property type="entry name" value="MFS_1"/>
    <property type="match status" value="1"/>
</dbReference>
<evidence type="ECO:0000256" key="2">
    <source>
        <dbReference type="ARBA" id="ARBA00022692"/>
    </source>
</evidence>
<feature type="transmembrane region" description="Helical" evidence="6">
    <location>
        <begin position="401"/>
        <end position="420"/>
    </location>
</feature>
<feature type="transmembrane region" description="Helical" evidence="6">
    <location>
        <begin position="544"/>
        <end position="563"/>
    </location>
</feature>
<protein>
    <recommendedName>
        <fullName evidence="7">Major facilitator superfamily (MFS) profile domain-containing protein</fullName>
    </recommendedName>
</protein>
<keyword evidence="9" id="KW-1185">Reference proteome</keyword>
<feature type="transmembrane region" description="Helical" evidence="6">
    <location>
        <begin position="107"/>
        <end position="125"/>
    </location>
</feature>
<evidence type="ECO:0000256" key="3">
    <source>
        <dbReference type="ARBA" id="ARBA00022989"/>
    </source>
</evidence>
<comment type="subcellular location">
    <subcellularLocation>
        <location evidence="1">Membrane</location>
        <topology evidence="1">Multi-pass membrane protein</topology>
    </subcellularLocation>
</comment>
<dbReference type="EMBL" id="JAFIMR010000009">
    <property type="protein sequence ID" value="KAI1874441.1"/>
    <property type="molecule type" value="Genomic_DNA"/>
</dbReference>
<feature type="transmembrane region" description="Helical" evidence="6">
    <location>
        <begin position="162"/>
        <end position="186"/>
    </location>
</feature>
<feature type="transmembrane region" description="Helical" evidence="6">
    <location>
        <begin position="337"/>
        <end position="361"/>
    </location>
</feature>
<dbReference type="AlphaFoldDB" id="A0A9P9WPM4"/>
<organism evidence="8 9">
    <name type="scientific">Neoarthrinium moseri</name>
    <dbReference type="NCBI Taxonomy" id="1658444"/>
    <lineage>
        <taxon>Eukaryota</taxon>
        <taxon>Fungi</taxon>
        <taxon>Dikarya</taxon>
        <taxon>Ascomycota</taxon>
        <taxon>Pezizomycotina</taxon>
        <taxon>Sordariomycetes</taxon>
        <taxon>Xylariomycetidae</taxon>
        <taxon>Amphisphaeriales</taxon>
        <taxon>Apiosporaceae</taxon>
        <taxon>Neoarthrinium</taxon>
    </lineage>
</organism>
<dbReference type="PROSITE" id="PS50850">
    <property type="entry name" value="MFS"/>
    <property type="match status" value="1"/>
</dbReference>
<accession>A0A9P9WPM4</accession>
<name>A0A9P9WPM4_9PEZI</name>
<dbReference type="InterPro" id="IPR011701">
    <property type="entry name" value="MFS"/>
</dbReference>
<dbReference type="InterPro" id="IPR020846">
    <property type="entry name" value="MFS_dom"/>
</dbReference>
<evidence type="ECO:0000313" key="9">
    <source>
        <dbReference type="Proteomes" id="UP000829685"/>
    </source>
</evidence>
<gene>
    <name evidence="8" type="ORF">JX265_004649</name>
</gene>
<dbReference type="Proteomes" id="UP000829685">
    <property type="component" value="Unassembled WGS sequence"/>
</dbReference>
<dbReference type="SUPFAM" id="SSF103473">
    <property type="entry name" value="MFS general substrate transporter"/>
    <property type="match status" value="1"/>
</dbReference>
<feature type="transmembrane region" description="Helical" evidence="6">
    <location>
        <begin position="137"/>
        <end position="156"/>
    </location>
</feature>
<evidence type="ECO:0000256" key="5">
    <source>
        <dbReference type="SAM" id="MobiDB-lite"/>
    </source>
</evidence>
<feature type="transmembrane region" description="Helical" evidence="6">
    <location>
        <begin position="373"/>
        <end position="394"/>
    </location>
</feature>
<dbReference type="GO" id="GO:0000329">
    <property type="term" value="C:fungal-type vacuole membrane"/>
    <property type="evidence" value="ECO:0007669"/>
    <property type="project" value="TreeGrafter"/>
</dbReference>
<sequence>MSTTPHIEASEPNVTSNGSATNAWGTEGESSGLLAGTTPSYGATSSIAENGSHEDFPKTQERKYSNAFIARTVVALFIGVFTANADGSLVMATHPVIGSEFNDLENSSWLFIGFMLAGCATQSLYGKLSDIFGRKSLLLICYSLFAIGCALVGAGQTMWQVIIGRVISGSGGAGMTVLVALIITDLAPLREVASWQSYLNIIATTGRSLGGPVGGWLTDTIGWRWSFLGQAPIFAIAATYCWVALPSLRAEAQEPADQPGTRLGRIDFSGALLLGSGIFALMLPLEIAGSRLPWDHPAIIGLFVAGAIMLGTFVLVEEYWAKEPIFPIRLLRNPNVLLCYLISGSQNAAQLTMMFSVPLYFQVTQRSSSTVAGAHLVPAVVGNAVGALASGFAIKQTGRYKALLILATLLGITSYLLLILRWQGNTNWVESLYIFPGGLATGIAQTAVFIALQASIDVSDKAAATSGLFLTSPMGATIGMAVGSALTTAGLRKGLLVRLRELNLSADRVQEIIEGAAADVGYIDKASPSIAGAIVQSYIEGIEYSHYVSLVCSSLALVAALLLRERALRK</sequence>
<comment type="caution">
    <text evidence="8">The sequence shown here is derived from an EMBL/GenBank/DDBJ whole genome shotgun (WGS) entry which is preliminary data.</text>
</comment>
<evidence type="ECO:0000313" key="8">
    <source>
        <dbReference type="EMBL" id="KAI1874441.1"/>
    </source>
</evidence>
<feature type="transmembrane region" description="Helical" evidence="6">
    <location>
        <begin position="266"/>
        <end position="285"/>
    </location>
</feature>
<evidence type="ECO:0000256" key="4">
    <source>
        <dbReference type="ARBA" id="ARBA00023136"/>
    </source>
</evidence>
<reference evidence="8" key="1">
    <citation type="submission" date="2021-03" db="EMBL/GenBank/DDBJ databases">
        <title>Revisited historic fungal species revealed as producer of novel bioactive compounds through whole genome sequencing and comparative genomics.</title>
        <authorList>
            <person name="Vignolle G.A."/>
            <person name="Hochenegger N."/>
            <person name="Mach R.L."/>
            <person name="Mach-Aigner A.R."/>
            <person name="Javad Rahimi M."/>
            <person name="Salim K.A."/>
            <person name="Chan C.M."/>
            <person name="Lim L.B.L."/>
            <person name="Cai F."/>
            <person name="Druzhinina I.S."/>
            <person name="U'Ren J.M."/>
            <person name="Derntl C."/>
        </authorList>
    </citation>
    <scope>NUCLEOTIDE SEQUENCE</scope>
    <source>
        <strain evidence="8">TUCIM 5799</strain>
    </source>
</reference>
<dbReference type="InterPro" id="IPR036259">
    <property type="entry name" value="MFS_trans_sf"/>
</dbReference>
<feature type="region of interest" description="Disordered" evidence="5">
    <location>
        <begin position="1"/>
        <end position="31"/>
    </location>
</feature>
<feature type="domain" description="Major facilitator superfamily (MFS) profile" evidence="7">
    <location>
        <begin position="72"/>
        <end position="570"/>
    </location>
</feature>
<dbReference type="PANTHER" id="PTHR23501:SF33">
    <property type="entry name" value="MAJOR FACILITATOR SUPERFAMILY (MFS) PROFILE DOMAIN-CONTAINING PROTEIN"/>
    <property type="match status" value="1"/>
</dbReference>
<feature type="transmembrane region" description="Helical" evidence="6">
    <location>
        <begin position="68"/>
        <end position="87"/>
    </location>
</feature>
<keyword evidence="4 6" id="KW-0472">Membrane</keyword>
<dbReference type="PANTHER" id="PTHR23501">
    <property type="entry name" value="MAJOR FACILITATOR SUPERFAMILY"/>
    <property type="match status" value="1"/>
</dbReference>